<gene>
    <name evidence="4" type="ordered locus">Pyrfu_1913</name>
</gene>
<dbReference type="Gene3D" id="3.30.830.10">
    <property type="entry name" value="Metalloenzyme, LuxS/M16 peptidase-like"/>
    <property type="match status" value="2"/>
</dbReference>
<dbReference type="InterPro" id="IPR011765">
    <property type="entry name" value="Pept_M16_N"/>
</dbReference>
<name>G0ED88_PYRF1</name>
<dbReference type="OrthoDB" id="25333at2157"/>
<dbReference type="eggNOG" id="arCOG04065">
    <property type="taxonomic scope" value="Archaea"/>
</dbReference>
<dbReference type="HOGENOM" id="CLU_711015_0_0_2"/>
<dbReference type="PANTHER" id="PTHR11851:SF49">
    <property type="entry name" value="MITOCHONDRIAL-PROCESSING PEPTIDASE SUBUNIT ALPHA"/>
    <property type="match status" value="1"/>
</dbReference>
<dbReference type="SUPFAM" id="SSF63411">
    <property type="entry name" value="LuxS/MPP-like metallohydrolase"/>
    <property type="match status" value="2"/>
</dbReference>
<evidence type="ECO:0000259" key="2">
    <source>
        <dbReference type="Pfam" id="PF00675"/>
    </source>
</evidence>
<dbReference type="KEGG" id="pfm:Pyrfu_1913"/>
<evidence type="ECO:0000256" key="1">
    <source>
        <dbReference type="ARBA" id="ARBA00007261"/>
    </source>
</evidence>
<dbReference type="EMBL" id="CP002838">
    <property type="protein sequence ID" value="AEM39766.1"/>
    <property type="molecule type" value="Genomic_DNA"/>
</dbReference>
<dbReference type="Pfam" id="PF05193">
    <property type="entry name" value="Peptidase_M16_C"/>
    <property type="match status" value="1"/>
</dbReference>
<evidence type="ECO:0000313" key="4">
    <source>
        <dbReference type="EMBL" id="AEM39766.1"/>
    </source>
</evidence>
<protein>
    <submittedName>
        <fullName evidence="4">Peptidase M16 domain protein</fullName>
    </submittedName>
</protein>
<dbReference type="AlphaFoldDB" id="G0ED88"/>
<dbReference type="STRING" id="694429.Pyrfu_1913"/>
<organism evidence="4 5">
    <name type="scientific">Pyrolobus fumarii (strain DSM 11204 / 1A)</name>
    <dbReference type="NCBI Taxonomy" id="694429"/>
    <lineage>
        <taxon>Archaea</taxon>
        <taxon>Thermoproteota</taxon>
        <taxon>Thermoprotei</taxon>
        <taxon>Desulfurococcales</taxon>
        <taxon>Pyrodictiaceae</taxon>
        <taxon>Pyrolobus</taxon>
    </lineage>
</organism>
<sequence>MPLERLDLRNGGVLYLDRVPGEETIALAVGFRVGSATEPPDKRGLAHLTEHMLFRSNERYTYRDIDRGFELSGGESNAYTSRDAVVLVFESLRESFTRVLDIVKWMLIGKRVDPKEFEMEKSVVLQEIAEAESNPRERIYDLVFTALYGRSDLGDPIHGYRETVEPLEPSDIVWFKECFFTGRLLVAVLSGGFSREHVEAVKALLEMFEEEPCSIRSPSRGEPRDITEESSEAKHAYVALGLEVEGSDEVLSAAKFMLGEGATSILFEKLRSEKGLVYSYGVVYDATPWTKSLAVILEGVEPSRVDEALSELWGCIEALDNGDEEYVEGRKRYFRFITRPSKISMYTRALTSVYLAMRGSPLSFEERRERLLALDWRRLKPRVLARASVVIRPGA</sequence>
<feature type="domain" description="Peptidase M16 N-terminal" evidence="2">
    <location>
        <begin position="20"/>
        <end position="157"/>
    </location>
</feature>
<dbReference type="GeneID" id="11138252"/>
<dbReference type="GO" id="GO:0046872">
    <property type="term" value="F:metal ion binding"/>
    <property type="evidence" value="ECO:0007669"/>
    <property type="project" value="InterPro"/>
</dbReference>
<dbReference type="InterPro" id="IPR011249">
    <property type="entry name" value="Metalloenz_LuxS/M16"/>
</dbReference>
<dbReference type="InterPro" id="IPR050361">
    <property type="entry name" value="MPP/UQCRC_Complex"/>
</dbReference>
<evidence type="ECO:0000313" key="5">
    <source>
        <dbReference type="Proteomes" id="UP000001037"/>
    </source>
</evidence>
<proteinExistence type="inferred from homology"/>
<dbReference type="Proteomes" id="UP000001037">
    <property type="component" value="Chromosome"/>
</dbReference>
<dbReference type="PANTHER" id="PTHR11851">
    <property type="entry name" value="METALLOPROTEASE"/>
    <property type="match status" value="1"/>
</dbReference>
<accession>G0ED88</accession>
<dbReference type="RefSeq" id="WP_014027443.1">
    <property type="nucleotide sequence ID" value="NC_015931.1"/>
</dbReference>
<comment type="similarity">
    <text evidence="1">Belongs to the peptidase M16 family.</text>
</comment>
<dbReference type="Pfam" id="PF00675">
    <property type="entry name" value="Peptidase_M16"/>
    <property type="match status" value="1"/>
</dbReference>
<keyword evidence="5" id="KW-1185">Reference proteome</keyword>
<dbReference type="InParanoid" id="G0ED88"/>
<dbReference type="InterPro" id="IPR007863">
    <property type="entry name" value="Peptidase_M16_C"/>
</dbReference>
<feature type="domain" description="Peptidase M16 C-terminal" evidence="3">
    <location>
        <begin position="175"/>
        <end position="328"/>
    </location>
</feature>
<evidence type="ECO:0000259" key="3">
    <source>
        <dbReference type="Pfam" id="PF05193"/>
    </source>
</evidence>
<reference evidence="4 5" key="1">
    <citation type="journal article" date="2011" name="Stand. Genomic Sci.">
        <title>Complete genome sequence of the hyperthermophilic chemolithoautotroph Pyrolobus fumarii type strain (1A).</title>
        <authorList>
            <person name="Anderson I."/>
            <person name="Goker M."/>
            <person name="Nolan M."/>
            <person name="Lucas S."/>
            <person name="Hammon N."/>
            <person name="Deshpande S."/>
            <person name="Cheng J.F."/>
            <person name="Tapia R."/>
            <person name="Han C."/>
            <person name="Goodwin L."/>
            <person name="Pitluck S."/>
            <person name="Huntemann M."/>
            <person name="Liolios K."/>
            <person name="Ivanova N."/>
            <person name="Pagani I."/>
            <person name="Mavromatis K."/>
            <person name="Ovchinikova G."/>
            <person name="Pati A."/>
            <person name="Chen A."/>
            <person name="Palaniappan K."/>
            <person name="Land M."/>
            <person name="Hauser L."/>
            <person name="Brambilla E.M."/>
            <person name="Huber H."/>
            <person name="Yasawong M."/>
            <person name="Rohde M."/>
            <person name="Spring S."/>
            <person name="Abt B."/>
            <person name="Sikorski J."/>
            <person name="Wirth R."/>
            <person name="Detter J.C."/>
            <person name="Woyke T."/>
            <person name="Bristow J."/>
            <person name="Eisen J.A."/>
            <person name="Markowitz V."/>
            <person name="Hugenholtz P."/>
            <person name="Kyrpides N.C."/>
            <person name="Klenk H.P."/>
            <person name="Lapidus A."/>
        </authorList>
    </citation>
    <scope>NUCLEOTIDE SEQUENCE [LARGE SCALE GENOMIC DNA]</scope>
    <source>
        <strain evidence="5">DSM 11204 / 1A</strain>
    </source>
</reference>